<evidence type="ECO:0000313" key="1">
    <source>
        <dbReference type="EMBL" id="MEL5987808.1"/>
    </source>
</evidence>
<reference evidence="1 2" key="1">
    <citation type="submission" date="2024-04" db="EMBL/GenBank/DDBJ databases">
        <authorList>
            <person name="Wu Y.S."/>
            <person name="Zhang L."/>
        </authorList>
    </citation>
    <scope>NUCLEOTIDE SEQUENCE [LARGE SCALE GENOMIC DNA]</scope>
    <source>
        <strain evidence="1 2">KG-01</strain>
    </source>
</reference>
<gene>
    <name evidence="1" type="ORF">AAF454_05205</name>
</gene>
<sequence length="147" mass="16814">MEITQIERCHKQTDDLIATEGADFLASPIHFLKEHDQEFLYMESPLFEELKMDAVVFEYDEMFDAYTALFGLRLQKKYATAIKEYLHTHLRSIFGASSASFSGNEGLWEINIALTAIEGFKEDGTLLEALVSLEKFMRAFIDEVTAN</sequence>
<dbReference type="EMBL" id="JBCEWA010000003">
    <property type="protein sequence ID" value="MEL5987808.1"/>
    <property type="molecule type" value="Genomic_DNA"/>
</dbReference>
<protein>
    <recommendedName>
        <fullName evidence="3">Protoporphyrinogen oxidase</fullName>
    </recommendedName>
</protein>
<keyword evidence="2" id="KW-1185">Reference proteome</keyword>
<dbReference type="Proteomes" id="UP001398420">
    <property type="component" value="Unassembled WGS sequence"/>
</dbReference>
<dbReference type="RefSeq" id="WP_336663777.1">
    <property type="nucleotide sequence ID" value="NZ_JBBCRB010000004.1"/>
</dbReference>
<evidence type="ECO:0008006" key="3">
    <source>
        <dbReference type="Google" id="ProtNLM"/>
    </source>
</evidence>
<evidence type="ECO:0000313" key="2">
    <source>
        <dbReference type="Proteomes" id="UP001398420"/>
    </source>
</evidence>
<name>A0ABU9LJ40_9BACL</name>
<comment type="caution">
    <text evidence="1">The sequence shown here is derived from an EMBL/GenBank/DDBJ whole genome shotgun (WGS) entry which is preliminary data.</text>
</comment>
<accession>A0ABU9LJ40</accession>
<organism evidence="1 2">
    <name type="scientific">Kurthia gibsonii</name>
    <dbReference type="NCBI Taxonomy" id="33946"/>
    <lineage>
        <taxon>Bacteria</taxon>
        <taxon>Bacillati</taxon>
        <taxon>Bacillota</taxon>
        <taxon>Bacilli</taxon>
        <taxon>Bacillales</taxon>
        <taxon>Caryophanaceae</taxon>
        <taxon>Kurthia</taxon>
    </lineage>
</organism>
<proteinExistence type="predicted"/>